<evidence type="ECO:0000256" key="5">
    <source>
        <dbReference type="ARBA" id="ARBA00023015"/>
    </source>
</evidence>
<dbReference type="InterPro" id="IPR051061">
    <property type="entry name" value="Zinc_finger_trans_reg"/>
</dbReference>
<evidence type="ECO:0000259" key="10">
    <source>
        <dbReference type="PROSITE" id="PS50157"/>
    </source>
</evidence>
<feature type="domain" description="C2H2-type" evidence="10">
    <location>
        <begin position="271"/>
        <end position="299"/>
    </location>
</feature>
<feature type="domain" description="C2H2-type" evidence="10">
    <location>
        <begin position="81"/>
        <end position="110"/>
    </location>
</feature>
<organism evidence="11 12">
    <name type="scientific">Apiospora arundinis</name>
    <dbReference type="NCBI Taxonomy" id="335852"/>
    <lineage>
        <taxon>Eukaryota</taxon>
        <taxon>Fungi</taxon>
        <taxon>Dikarya</taxon>
        <taxon>Ascomycota</taxon>
        <taxon>Pezizomycotina</taxon>
        <taxon>Sordariomycetes</taxon>
        <taxon>Xylariomycetidae</taxon>
        <taxon>Amphisphaeriales</taxon>
        <taxon>Apiosporaceae</taxon>
        <taxon>Apiospora</taxon>
    </lineage>
</organism>
<reference evidence="11 12" key="1">
    <citation type="journal article" date="2024" name="IMA Fungus">
        <title>Apiospora arundinis, a panoply of carbohydrate-active enzymes and secondary metabolites.</title>
        <authorList>
            <person name="Sorensen T."/>
            <person name="Petersen C."/>
            <person name="Muurmann A.T."/>
            <person name="Christiansen J.V."/>
            <person name="Brundto M.L."/>
            <person name="Overgaard C.K."/>
            <person name="Boysen A.T."/>
            <person name="Wollenberg R.D."/>
            <person name="Larsen T.O."/>
            <person name="Sorensen J.L."/>
            <person name="Nielsen K.L."/>
            <person name="Sondergaard T.E."/>
        </authorList>
    </citation>
    <scope>NUCLEOTIDE SEQUENCE [LARGE SCALE GENOMIC DNA]</scope>
    <source>
        <strain evidence="11 12">AAU 773</strain>
    </source>
</reference>
<protein>
    <submittedName>
        <fullName evidence="11">Transcription factor IIIA</fullName>
    </submittedName>
</protein>
<keyword evidence="4" id="KW-0862">Zinc</keyword>
<keyword evidence="2" id="KW-0479">Metal-binding</keyword>
<keyword evidence="7" id="KW-0539">Nucleus</keyword>
<evidence type="ECO:0000313" key="12">
    <source>
        <dbReference type="Proteomes" id="UP001390339"/>
    </source>
</evidence>
<evidence type="ECO:0000256" key="7">
    <source>
        <dbReference type="ARBA" id="ARBA00023242"/>
    </source>
</evidence>
<feature type="domain" description="C2H2-type" evidence="10">
    <location>
        <begin position="142"/>
        <end position="171"/>
    </location>
</feature>
<sequence length="602" mass="66858">MKRLADAVVDLGEEDYQPPTKRGRVTTPSTAGTDHHDGSVFDGESDYMDDNGSIHAAPTPMTSFSGGSPPARKFPSDYKTIKCTWPNCTKSFNRPARLTAHMRSHNNERPFTCPYEDCDKDYIEEKHLKQHIKGTHTKERDFTCHEPECGKSFTTSTRLKRHQAVHLGQEKFRCRDFPPCNMSFRKRETLERHIRSDHENKPAFACTELHPETGLPCVAAFDTSNALKRHTEREHGEPRFWCEECGNKDGGVNIGFPTMDLLQRHMQTSHIGCSFCDRVFTSRENLDAHVDLDHTKRSKGGRKGQGSVPCPFAGCGKTFSKKSNLTTHYNSIHLGKRWICGEVDFPKVEWDKSNACGQGFVTKGNLLEHVTHVHLRVPRPPTKKAASKTGIKPNDMVGMLSGHSSTTRYTIPCSVIGCNFKFASQGDLQTHLHTEHGKSGIRTPSEADSGVFSLTGFSGASTPALSMSDEQSLAQQFPVVTASQPPPSVPVATATGQQLSPVHPVAMEPQFDASMSAATEHHFGADFPVADSQFSHSHINAEHLPAHTNSYWPQPSPHASSHFDAPVFAAQQPDEQWQHDEVEMRQLIGYNELDGFIDPALR</sequence>
<name>A0ABR2J9D1_9PEZI</name>
<dbReference type="PANTHER" id="PTHR46179">
    <property type="entry name" value="ZINC FINGER PROTEIN"/>
    <property type="match status" value="1"/>
</dbReference>
<feature type="domain" description="C2H2-type" evidence="10">
    <location>
        <begin position="308"/>
        <end position="338"/>
    </location>
</feature>
<evidence type="ECO:0000256" key="8">
    <source>
        <dbReference type="PROSITE-ProRule" id="PRU00042"/>
    </source>
</evidence>
<gene>
    <name evidence="11" type="ORF">PGQ11_004541</name>
</gene>
<dbReference type="EMBL" id="JAPCWZ010000003">
    <property type="protein sequence ID" value="KAK8874027.1"/>
    <property type="molecule type" value="Genomic_DNA"/>
</dbReference>
<feature type="domain" description="C2H2-type" evidence="10">
    <location>
        <begin position="111"/>
        <end position="141"/>
    </location>
</feature>
<keyword evidence="5" id="KW-0805">Transcription regulation</keyword>
<dbReference type="Pfam" id="PF00096">
    <property type="entry name" value="zf-C2H2"/>
    <property type="match status" value="3"/>
</dbReference>
<evidence type="ECO:0000256" key="2">
    <source>
        <dbReference type="ARBA" id="ARBA00022723"/>
    </source>
</evidence>
<accession>A0ABR2J9D1</accession>
<feature type="region of interest" description="Disordered" evidence="9">
    <location>
        <begin position="1"/>
        <end position="38"/>
    </location>
</feature>
<feature type="domain" description="C2H2-type" evidence="10">
    <location>
        <begin position="172"/>
        <end position="202"/>
    </location>
</feature>
<proteinExistence type="predicted"/>
<comment type="caution">
    <text evidence="11">The sequence shown here is derived from an EMBL/GenBank/DDBJ whole genome shotgun (WGS) entry which is preliminary data.</text>
</comment>
<evidence type="ECO:0000313" key="11">
    <source>
        <dbReference type="EMBL" id="KAK8874027.1"/>
    </source>
</evidence>
<dbReference type="InterPro" id="IPR013087">
    <property type="entry name" value="Znf_C2H2_type"/>
</dbReference>
<evidence type="ECO:0000256" key="1">
    <source>
        <dbReference type="ARBA" id="ARBA00004123"/>
    </source>
</evidence>
<keyword evidence="3 8" id="KW-0863">Zinc-finger</keyword>
<evidence type="ECO:0000256" key="4">
    <source>
        <dbReference type="ARBA" id="ARBA00022833"/>
    </source>
</evidence>
<dbReference type="PROSITE" id="PS00028">
    <property type="entry name" value="ZINC_FINGER_C2H2_1"/>
    <property type="match status" value="6"/>
</dbReference>
<evidence type="ECO:0000256" key="6">
    <source>
        <dbReference type="ARBA" id="ARBA00023163"/>
    </source>
</evidence>
<keyword evidence="6" id="KW-0804">Transcription</keyword>
<comment type="subcellular location">
    <subcellularLocation>
        <location evidence="1">Nucleus</location>
    </subcellularLocation>
</comment>
<dbReference type="PANTHER" id="PTHR46179:SF13">
    <property type="entry name" value="C2H2-TYPE DOMAIN-CONTAINING PROTEIN"/>
    <property type="match status" value="1"/>
</dbReference>
<dbReference type="SUPFAM" id="SSF57667">
    <property type="entry name" value="beta-beta-alpha zinc fingers"/>
    <property type="match status" value="3"/>
</dbReference>
<keyword evidence="12" id="KW-1185">Reference proteome</keyword>
<dbReference type="Proteomes" id="UP001390339">
    <property type="component" value="Unassembled WGS sequence"/>
</dbReference>
<dbReference type="SMART" id="SM00355">
    <property type="entry name" value="ZnF_C2H2"/>
    <property type="match status" value="10"/>
</dbReference>
<dbReference type="InterPro" id="IPR036236">
    <property type="entry name" value="Znf_C2H2_sf"/>
</dbReference>
<dbReference type="Gene3D" id="3.30.160.60">
    <property type="entry name" value="Classic Zinc Finger"/>
    <property type="match status" value="5"/>
</dbReference>
<evidence type="ECO:0000256" key="3">
    <source>
        <dbReference type="ARBA" id="ARBA00022771"/>
    </source>
</evidence>
<evidence type="ECO:0000256" key="9">
    <source>
        <dbReference type="SAM" id="MobiDB-lite"/>
    </source>
</evidence>
<dbReference type="PROSITE" id="PS50157">
    <property type="entry name" value="ZINC_FINGER_C2H2_2"/>
    <property type="match status" value="6"/>
</dbReference>